<feature type="compositionally biased region" description="Basic residues" evidence="1">
    <location>
        <begin position="50"/>
        <end position="71"/>
    </location>
</feature>
<name>A0A6G1L7F4_9PEZI</name>
<accession>A0A6G1L7F4</accession>
<feature type="region of interest" description="Disordered" evidence="1">
    <location>
        <begin position="1"/>
        <end position="30"/>
    </location>
</feature>
<feature type="region of interest" description="Disordered" evidence="1">
    <location>
        <begin position="48"/>
        <end position="87"/>
    </location>
</feature>
<proteinExistence type="predicted"/>
<sequence>MTALGGLPEDHHKSEASPRSSTYVHPSDRSANHTTLAVVFSADHYAATTHPRRHGFQRHRAQRTTRQRRPRASVLLPPAAQRQRPLSRAQPCLLLQEDAGSAIHPAHWRGVLLRGHHWSSRKEPHLPGRVVGLLPHRSLSVRFQSARAANSVAE</sequence>
<evidence type="ECO:0000313" key="2">
    <source>
        <dbReference type="EMBL" id="KAF2768174.1"/>
    </source>
</evidence>
<dbReference type="EMBL" id="ML995847">
    <property type="protein sequence ID" value="KAF2768174.1"/>
    <property type="molecule type" value="Genomic_DNA"/>
</dbReference>
<reference evidence="2" key="1">
    <citation type="journal article" date="2020" name="Stud. Mycol.">
        <title>101 Dothideomycetes genomes: a test case for predicting lifestyles and emergence of pathogens.</title>
        <authorList>
            <person name="Haridas S."/>
            <person name="Albert R."/>
            <person name="Binder M."/>
            <person name="Bloem J."/>
            <person name="Labutti K."/>
            <person name="Salamov A."/>
            <person name="Andreopoulos B."/>
            <person name="Baker S."/>
            <person name="Barry K."/>
            <person name="Bills G."/>
            <person name="Bluhm B."/>
            <person name="Cannon C."/>
            <person name="Castanera R."/>
            <person name="Culley D."/>
            <person name="Daum C."/>
            <person name="Ezra D."/>
            <person name="Gonzalez J."/>
            <person name="Henrissat B."/>
            <person name="Kuo A."/>
            <person name="Liang C."/>
            <person name="Lipzen A."/>
            <person name="Lutzoni F."/>
            <person name="Magnuson J."/>
            <person name="Mondo S."/>
            <person name="Nolan M."/>
            <person name="Ohm R."/>
            <person name="Pangilinan J."/>
            <person name="Park H.-J."/>
            <person name="Ramirez L."/>
            <person name="Alfaro M."/>
            <person name="Sun H."/>
            <person name="Tritt A."/>
            <person name="Yoshinaga Y."/>
            <person name="Zwiers L.-H."/>
            <person name="Turgeon B."/>
            <person name="Goodwin S."/>
            <person name="Spatafora J."/>
            <person name="Crous P."/>
            <person name="Grigoriev I."/>
        </authorList>
    </citation>
    <scope>NUCLEOTIDE SEQUENCE</scope>
    <source>
        <strain evidence="2">CBS 116005</strain>
    </source>
</reference>
<gene>
    <name evidence="2" type="ORF">EJ03DRAFT_134167</name>
</gene>
<dbReference type="Proteomes" id="UP000799436">
    <property type="component" value="Unassembled WGS sequence"/>
</dbReference>
<evidence type="ECO:0000313" key="3">
    <source>
        <dbReference type="Proteomes" id="UP000799436"/>
    </source>
</evidence>
<keyword evidence="3" id="KW-1185">Reference proteome</keyword>
<protein>
    <submittedName>
        <fullName evidence="2">Uncharacterized protein</fullName>
    </submittedName>
</protein>
<organism evidence="2 3">
    <name type="scientific">Teratosphaeria nubilosa</name>
    <dbReference type="NCBI Taxonomy" id="161662"/>
    <lineage>
        <taxon>Eukaryota</taxon>
        <taxon>Fungi</taxon>
        <taxon>Dikarya</taxon>
        <taxon>Ascomycota</taxon>
        <taxon>Pezizomycotina</taxon>
        <taxon>Dothideomycetes</taxon>
        <taxon>Dothideomycetidae</taxon>
        <taxon>Mycosphaerellales</taxon>
        <taxon>Teratosphaeriaceae</taxon>
        <taxon>Teratosphaeria</taxon>
    </lineage>
</organism>
<evidence type="ECO:0000256" key="1">
    <source>
        <dbReference type="SAM" id="MobiDB-lite"/>
    </source>
</evidence>
<dbReference type="AlphaFoldDB" id="A0A6G1L7F4"/>